<evidence type="ECO:0000259" key="7">
    <source>
        <dbReference type="Pfam" id="PF04542"/>
    </source>
</evidence>
<sequence>MTIASRSAANEVGDAELITAVRGGDRDAFAVLYERHRVSAYHLARQLVTTATEADDVVSESFAKLYDTLLDGRGPDTAFRAYLLTTVRNTFYDAIRRDKKIKFTDDMERHDEGQPFVDTAVESLESSLAAQAFARLPERWQTVLWHTEIEGESPAQVAPIMGMTANGVAALAYRAREGLRQAYLQQHISDTADPACEITTGRLGAWARNGLSKRELAQVEDHLKTCDKCAALAAELADLNSGLRGIVAVLAIGGVGLTAAYLAGGAAAKVGVLTWAGTAGGTALAGGSAVAGSTATGSALIGFAHVNALIGGVGATAGAGAVGAGVAGAGAAVAGGSAAGGGASSAGGFAQFLTYVNPASNLPGFAAAAAGVVVVAAAVAVTVVATSGNSPAPVAETPAAPATSAVAPPTTAQPPAPAPAVVPPPVAPPPAAPPPTVATVPATTPPPPPAPASPTSIATPPPAPITSSPAPITPTPPSVTPVPPVTPPTTTEPPLTDTPDPPVVPESSLSVDSESVLPYPLGPHAHFTLKNTTDQDLTDVTVAVDPGPGYSNWMCFVTFGIWDQTPTAAGDNVADCSGAQLVAVPGALNAGDELRLHIDFYLKDDPAAEPPAELTVTFTSVNDKDIDEKPLVVPIEIRQPDTGANPPAVAAAASPMPNAETTAAPPIVPQASALTPTSNTTSPTSDAALPPVGETSAPAPSAAATDSTTPPADAPVAPESTTPPVSDTPPAAQADSPPATPSAPASQGAPTDAGSATTTDSPAAG</sequence>
<keyword evidence="2" id="KW-0805">Transcription regulation</keyword>
<dbReference type="EMBL" id="PVUE01000020">
    <property type="protein sequence ID" value="PRZ38621.1"/>
    <property type="molecule type" value="Genomic_DNA"/>
</dbReference>
<protein>
    <submittedName>
        <fullName evidence="9">RNA polymerase sigma factor (Sigma-70 family)</fullName>
    </submittedName>
</protein>
<dbReference type="GO" id="GO:0006352">
    <property type="term" value="P:DNA-templated transcription initiation"/>
    <property type="evidence" value="ECO:0007669"/>
    <property type="project" value="InterPro"/>
</dbReference>
<dbReference type="SUPFAM" id="SSF88946">
    <property type="entry name" value="Sigma2 domain of RNA polymerase sigma factors"/>
    <property type="match status" value="1"/>
</dbReference>
<organism evidence="9 10">
    <name type="scientific">Antricoccus suffuscus</name>
    <dbReference type="NCBI Taxonomy" id="1629062"/>
    <lineage>
        <taxon>Bacteria</taxon>
        <taxon>Bacillati</taxon>
        <taxon>Actinomycetota</taxon>
        <taxon>Actinomycetes</taxon>
        <taxon>Geodermatophilales</taxon>
        <taxon>Antricoccaceae</taxon>
        <taxon>Antricoccus</taxon>
    </lineage>
</organism>
<dbReference type="InterPro" id="IPR013325">
    <property type="entry name" value="RNA_pol_sigma_r2"/>
</dbReference>
<feature type="domain" description="RNA polymerase sigma-70 region 2" evidence="7">
    <location>
        <begin position="32"/>
        <end position="100"/>
    </location>
</feature>
<evidence type="ECO:0000256" key="6">
    <source>
        <dbReference type="SAM" id="MobiDB-lite"/>
    </source>
</evidence>
<evidence type="ECO:0000256" key="5">
    <source>
        <dbReference type="ARBA" id="ARBA00023163"/>
    </source>
</evidence>
<dbReference type="Proteomes" id="UP000237752">
    <property type="component" value="Unassembled WGS sequence"/>
</dbReference>
<evidence type="ECO:0000256" key="4">
    <source>
        <dbReference type="ARBA" id="ARBA00023125"/>
    </source>
</evidence>
<feature type="compositionally biased region" description="Pro residues" evidence="6">
    <location>
        <begin position="443"/>
        <end position="452"/>
    </location>
</feature>
<evidence type="ECO:0000256" key="3">
    <source>
        <dbReference type="ARBA" id="ARBA00023082"/>
    </source>
</evidence>
<dbReference type="InterPro" id="IPR039425">
    <property type="entry name" value="RNA_pol_sigma-70-like"/>
</dbReference>
<dbReference type="InterPro" id="IPR007627">
    <property type="entry name" value="RNA_pol_sigma70_r2"/>
</dbReference>
<feature type="compositionally biased region" description="Low complexity" evidence="6">
    <location>
        <begin position="505"/>
        <end position="517"/>
    </location>
</feature>
<dbReference type="InterPro" id="IPR041916">
    <property type="entry name" value="Anti_sigma_zinc_sf"/>
</dbReference>
<keyword evidence="4" id="KW-0238">DNA-binding</keyword>
<feature type="compositionally biased region" description="Low complexity" evidence="6">
    <location>
        <begin position="388"/>
        <end position="410"/>
    </location>
</feature>
<feature type="compositionally biased region" description="Low complexity" evidence="6">
    <location>
        <begin position="671"/>
        <end position="688"/>
    </location>
</feature>
<dbReference type="InterPro" id="IPR014284">
    <property type="entry name" value="RNA_pol_sigma-70_dom"/>
</dbReference>
<accession>A0A2T0ZQK4</accession>
<feature type="region of interest" description="Disordered" evidence="6">
    <location>
        <begin position="637"/>
        <end position="765"/>
    </location>
</feature>
<evidence type="ECO:0000313" key="10">
    <source>
        <dbReference type="Proteomes" id="UP000237752"/>
    </source>
</evidence>
<dbReference type="InterPro" id="IPR027383">
    <property type="entry name" value="Znf_put"/>
</dbReference>
<dbReference type="PANTHER" id="PTHR43133:SF8">
    <property type="entry name" value="RNA POLYMERASE SIGMA FACTOR HI_1459-RELATED"/>
    <property type="match status" value="1"/>
</dbReference>
<dbReference type="InterPro" id="IPR036388">
    <property type="entry name" value="WH-like_DNA-bd_sf"/>
</dbReference>
<comment type="caution">
    <text evidence="9">The sequence shown here is derived from an EMBL/GenBank/DDBJ whole genome shotgun (WGS) entry which is preliminary data.</text>
</comment>
<feature type="domain" description="Putative zinc-finger" evidence="8">
    <location>
        <begin position="196"/>
        <end position="230"/>
    </location>
</feature>
<dbReference type="NCBIfam" id="TIGR02937">
    <property type="entry name" value="sigma70-ECF"/>
    <property type="match status" value="1"/>
</dbReference>
<feature type="region of interest" description="Disordered" evidence="6">
    <location>
        <begin position="388"/>
        <end position="517"/>
    </location>
</feature>
<gene>
    <name evidence="9" type="ORF">CLV47_12088</name>
</gene>
<feature type="compositionally biased region" description="Low complexity" evidence="6">
    <location>
        <begin position="644"/>
        <end position="659"/>
    </location>
</feature>
<comment type="similarity">
    <text evidence="1">Belongs to the sigma-70 factor family. ECF subfamily.</text>
</comment>
<feature type="compositionally biased region" description="Pro residues" evidence="6">
    <location>
        <begin position="411"/>
        <end position="436"/>
    </location>
</feature>
<keyword evidence="10" id="KW-1185">Reference proteome</keyword>
<dbReference type="Gene3D" id="1.10.10.1320">
    <property type="entry name" value="Anti-sigma factor, zinc-finger domain"/>
    <property type="match status" value="1"/>
</dbReference>
<dbReference type="SUPFAM" id="SSF88659">
    <property type="entry name" value="Sigma3 and sigma4 domains of RNA polymerase sigma factors"/>
    <property type="match status" value="1"/>
</dbReference>
<dbReference type="Gene3D" id="1.10.10.10">
    <property type="entry name" value="Winged helix-like DNA-binding domain superfamily/Winged helix DNA-binding domain"/>
    <property type="match status" value="1"/>
</dbReference>
<proteinExistence type="inferred from homology"/>
<evidence type="ECO:0000256" key="1">
    <source>
        <dbReference type="ARBA" id="ARBA00010641"/>
    </source>
</evidence>
<evidence type="ECO:0000256" key="2">
    <source>
        <dbReference type="ARBA" id="ARBA00023015"/>
    </source>
</evidence>
<dbReference type="PANTHER" id="PTHR43133">
    <property type="entry name" value="RNA POLYMERASE ECF-TYPE SIGMA FACTO"/>
    <property type="match status" value="1"/>
</dbReference>
<dbReference type="RefSeq" id="WP_202862692.1">
    <property type="nucleotide sequence ID" value="NZ_PVUE01000020.1"/>
</dbReference>
<feature type="compositionally biased region" description="Polar residues" evidence="6">
    <location>
        <begin position="754"/>
        <end position="765"/>
    </location>
</feature>
<dbReference type="Pfam" id="PF13490">
    <property type="entry name" value="zf-HC2"/>
    <property type="match status" value="1"/>
</dbReference>
<dbReference type="Gene3D" id="1.10.1740.10">
    <property type="match status" value="1"/>
</dbReference>
<dbReference type="GO" id="GO:0016987">
    <property type="term" value="F:sigma factor activity"/>
    <property type="evidence" value="ECO:0007669"/>
    <property type="project" value="UniProtKB-KW"/>
</dbReference>
<feature type="compositionally biased region" description="Pro residues" evidence="6">
    <location>
        <begin position="471"/>
        <end position="491"/>
    </location>
</feature>
<feature type="compositionally biased region" description="Low complexity" evidence="6">
    <location>
        <begin position="695"/>
        <end position="718"/>
    </location>
</feature>
<feature type="compositionally biased region" description="Low complexity" evidence="6">
    <location>
        <begin position="728"/>
        <end position="750"/>
    </location>
</feature>
<dbReference type="AlphaFoldDB" id="A0A2T0ZQK4"/>
<name>A0A2T0ZQK4_9ACTN</name>
<dbReference type="InterPro" id="IPR013324">
    <property type="entry name" value="RNA_pol_sigma_r3/r4-like"/>
</dbReference>
<dbReference type="Pfam" id="PF04542">
    <property type="entry name" value="Sigma70_r2"/>
    <property type="match status" value="1"/>
</dbReference>
<reference evidence="9 10" key="1">
    <citation type="submission" date="2018-03" db="EMBL/GenBank/DDBJ databases">
        <title>Genomic Encyclopedia of Archaeal and Bacterial Type Strains, Phase II (KMG-II): from individual species to whole genera.</title>
        <authorList>
            <person name="Goeker M."/>
        </authorList>
    </citation>
    <scope>NUCLEOTIDE SEQUENCE [LARGE SCALE GENOMIC DNA]</scope>
    <source>
        <strain evidence="9 10">DSM 100065</strain>
    </source>
</reference>
<dbReference type="GO" id="GO:0003677">
    <property type="term" value="F:DNA binding"/>
    <property type="evidence" value="ECO:0007669"/>
    <property type="project" value="UniProtKB-KW"/>
</dbReference>
<keyword evidence="5" id="KW-0804">Transcription</keyword>
<evidence type="ECO:0000313" key="9">
    <source>
        <dbReference type="EMBL" id="PRZ38621.1"/>
    </source>
</evidence>
<evidence type="ECO:0000259" key="8">
    <source>
        <dbReference type="Pfam" id="PF13490"/>
    </source>
</evidence>
<keyword evidence="3" id="KW-0731">Sigma factor</keyword>